<evidence type="ECO:0000256" key="2">
    <source>
        <dbReference type="ARBA" id="ARBA00023015"/>
    </source>
</evidence>
<proteinExistence type="predicted"/>
<dbReference type="PANTHER" id="PTHR30146">
    <property type="entry name" value="LACI-RELATED TRANSCRIPTIONAL REPRESSOR"/>
    <property type="match status" value="1"/>
</dbReference>
<dbReference type="Proteomes" id="UP000657421">
    <property type="component" value="Unassembled WGS sequence"/>
</dbReference>
<dbReference type="Pfam" id="PF00356">
    <property type="entry name" value="LacI"/>
    <property type="match status" value="1"/>
</dbReference>
<dbReference type="InterPro" id="IPR046335">
    <property type="entry name" value="LacI/GalR-like_sensor"/>
</dbReference>
<evidence type="ECO:0000259" key="5">
    <source>
        <dbReference type="PROSITE" id="PS50932"/>
    </source>
</evidence>
<evidence type="ECO:0000256" key="1">
    <source>
        <dbReference type="ARBA" id="ARBA00022491"/>
    </source>
</evidence>
<dbReference type="InterPro" id="IPR010982">
    <property type="entry name" value="Lambda_DNA-bd_dom_sf"/>
</dbReference>
<organism evidence="6 7">
    <name type="scientific">Jingyaoa shaoxingensis</name>
    <dbReference type="NCBI Taxonomy" id="2763671"/>
    <lineage>
        <taxon>Bacteria</taxon>
        <taxon>Bacillati</taxon>
        <taxon>Bacillota</taxon>
        <taxon>Clostridia</taxon>
        <taxon>Lachnospirales</taxon>
        <taxon>Lachnospiraceae</taxon>
        <taxon>Jingyaoa</taxon>
    </lineage>
</organism>
<feature type="domain" description="HTH lacI-type" evidence="5">
    <location>
        <begin position="20"/>
        <end position="74"/>
    </location>
</feature>
<dbReference type="Gene3D" id="1.10.260.40">
    <property type="entry name" value="lambda repressor-like DNA-binding domains"/>
    <property type="match status" value="1"/>
</dbReference>
<reference evidence="6 7" key="1">
    <citation type="submission" date="2020-08" db="EMBL/GenBank/DDBJ databases">
        <title>Genome public.</title>
        <authorList>
            <person name="Liu C."/>
            <person name="Sun Q."/>
        </authorList>
    </citation>
    <scope>NUCLEOTIDE SEQUENCE [LARGE SCALE GENOMIC DNA]</scope>
    <source>
        <strain evidence="6 7">NSJ-46</strain>
    </source>
</reference>
<sequence>MTEYEKISQFNMKNKSSNKVTLKMIAEKAGVSVSCVTRCINDSGYVAEKKKKAVQAVMEELKYVPNRHARMLRGERSKLLAYIYLAVDENIFFTKIATRIESISFRKGYTILSFALTNTNSIAFKEVMESLMSYGVDGLIFNTGSNQSIIEKVREVVRTISVPTVMIERCGDIYNVEKVLIDNTEGSYIAVSKLAAMGHRRIGFFGVNPESKVEQERYDGYLQAMEEVDPEYAKGHSFFTTAYTVENGCYRFREILGILEKEEESVKPTAFLIASDILAAGAYRAISERGLKIPDDISLVGYDDTIAEFLSPPLATMQLPAEEIAEAATDILIDRIESSTEHDAHRTVKIGPVFIPRRSVKDLRGQ</sequence>
<dbReference type="SUPFAM" id="SSF53822">
    <property type="entry name" value="Periplasmic binding protein-like I"/>
    <property type="match status" value="1"/>
</dbReference>
<protein>
    <submittedName>
        <fullName evidence="6">LacI family DNA-binding transcriptional regulator</fullName>
    </submittedName>
</protein>
<dbReference type="GO" id="GO:0003677">
    <property type="term" value="F:DNA binding"/>
    <property type="evidence" value="ECO:0007669"/>
    <property type="project" value="UniProtKB-KW"/>
</dbReference>
<evidence type="ECO:0000256" key="3">
    <source>
        <dbReference type="ARBA" id="ARBA00023125"/>
    </source>
</evidence>
<dbReference type="SUPFAM" id="SSF47413">
    <property type="entry name" value="lambda repressor-like DNA-binding domains"/>
    <property type="match status" value="1"/>
</dbReference>
<evidence type="ECO:0000256" key="4">
    <source>
        <dbReference type="ARBA" id="ARBA00023163"/>
    </source>
</evidence>
<evidence type="ECO:0000313" key="6">
    <source>
        <dbReference type="EMBL" id="MBC8573030.1"/>
    </source>
</evidence>
<keyword evidence="7" id="KW-1185">Reference proteome</keyword>
<dbReference type="RefSeq" id="WP_249308059.1">
    <property type="nucleotide sequence ID" value="NZ_JACRSZ010000007.1"/>
</dbReference>
<keyword evidence="1" id="KW-0678">Repressor</keyword>
<accession>A0ABR7N9G6</accession>
<keyword evidence="2" id="KW-0805">Transcription regulation</keyword>
<dbReference type="CDD" id="cd06267">
    <property type="entry name" value="PBP1_LacI_sugar_binding-like"/>
    <property type="match status" value="1"/>
</dbReference>
<evidence type="ECO:0000313" key="7">
    <source>
        <dbReference type="Proteomes" id="UP000657421"/>
    </source>
</evidence>
<dbReference type="PANTHER" id="PTHR30146:SF148">
    <property type="entry name" value="HTH-TYPE TRANSCRIPTIONAL REPRESSOR PURR-RELATED"/>
    <property type="match status" value="1"/>
</dbReference>
<dbReference type="Gene3D" id="3.40.50.2300">
    <property type="match status" value="2"/>
</dbReference>
<dbReference type="EMBL" id="JACRSZ010000007">
    <property type="protein sequence ID" value="MBC8573030.1"/>
    <property type="molecule type" value="Genomic_DNA"/>
</dbReference>
<dbReference type="SMART" id="SM00354">
    <property type="entry name" value="HTH_LACI"/>
    <property type="match status" value="1"/>
</dbReference>
<comment type="caution">
    <text evidence="6">The sequence shown here is derived from an EMBL/GenBank/DDBJ whole genome shotgun (WGS) entry which is preliminary data.</text>
</comment>
<dbReference type="Pfam" id="PF13377">
    <property type="entry name" value="Peripla_BP_3"/>
    <property type="match status" value="1"/>
</dbReference>
<dbReference type="InterPro" id="IPR000843">
    <property type="entry name" value="HTH_LacI"/>
</dbReference>
<dbReference type="PROSITE" id="PS50932">
    <property type="entry name" value="HTH_LACI_2"/>
    <property type="match status" value="1"/>
</dbReference>
<keyword evidence="4" id="KW-0804">Transcription</keyword>
<name>A0ABR7N9G6_9FIRM</name>
<dbReference type="InterPro" id="IPR028082">
    <property type="entry name" value="Peripla_BP_I"/>
</dbReference>
<keyword evidence="3 6" id="KW-0238">DNA-binding</keyword>
<gene>
    <name evidence="6" type="ORF">H8716_08040</name>
</gene>
<dbReference type="CDD" id="cd01392">
    <property type="entry name" value="HTH_LacI"/>
    <property type="match status" value="1"/>
</dbReference>